<organism evidence="1 2">
    <name type="scientific">Burkholderia savannae</name>
    <dbReference type="NCBI Taxonomy" id="1637837"/>
    <lineage>
        <taxon>Bacteria</taxon>
        <taxon>Pseudomonadati</taxon>
        <taxon>Pseudomonadota</taxon>
        <taxon>Betaproteobacteria</taxon>
        <taxon>Burkholderiales</taxon>
        <taxon>Burkholderiaceae</taxon>
        <taxon>Burkholderia</taxon>
        <taxon>pseudomallei group</taxon>
    </lineage>
</organism>
<dbReference type="Proteomes" id="UP000070255">
    <property type="component" value="Unassembled WGS sequence"/>
</dbReference>
<proteinExistence type="predicted"/>
<gene>
    <name evidence="1" type="ORF">WS72_19180</name>
</gene>
<accession>A0ABR5T8C1</accession>
<dbReference type="RefSeq" id="WP_059647402.1">
    <property type="nucleotide sequence ID" value="NZ_CP013423.1"/>
</dbReference>
<evidence type="ECO:0000313" key="1">
    <source>
        <dbReference type="EMBL" id="KWZ39536.1"/>
    </source>
</evidence>
<evidence type="ECO:0000313" key="2">
    <source>
        <dbReference type="Proteomes" id="UP000070255"/>
    </source>
</evidence>
<protein>
    <submittedName>
        <fullName evidence="1">Uncharacterized protein</fullName>
    </submittedName>
</protein>
<comment type="caution">
    <text evidence="1">The sequence shown here is derived from an EMBL/GenBank/DDBJ whole genome shotgun (WGS) entry which is preliminary data.</text>
</comment>
<sequence length="92" mass="10299">MTKKLFDRAGVRYEVAADILGAIIAHHTETIAAERAKDAPDQDVINREQQIKDQLRVVRDDLDPQEASAIERVIAEYGPQARALYGDEPKRG</sequence>
<dbReference type="EMBL" id="LNJQ01000003">
    <property type="protein sequence ID" value="KWZ39536.1"/>
    <property type="molecule type" value="Genomic_DNA"/>
</dbReference>
<reference evidence="1 2" key="1">
    <citation type="submission" date="2015-11" db="EMBL/GenBank/DDBJ databases">
        <authorList>
            <person name="Sahl J."/>
            <person name="Wagner D."/>
            <person name="Keim P."/>
        </authorList>
    </citation>
    <scope>NUCLEOTIDE SEQUENCE [LARGE SCALE GENOMIC DNA]</scope>
    <source>
        <strain evidence="1 2">BDU18</strain>
    </source>
</reference>
<name>A0ABR5T8C1_9BURK</name>
<keyword evidence="2" id="KW-1185">Reference proteome</keyword>